<dbReference type="Gene3D" id="1.20.1250.20">
    <property type="entry name" value="MFS general substrate transporter like domains"/>
    <property type="match status" value="1"/>
</dbReference>
<feature type="transmembrane region" description="Helical" evidence="6">
    <location>
        <begin position="208"/>
        <end position="225"/>
    </location>
</feature>
<evidence type="ECO:0000256" key="6">
    <source>
        <dbReference type="SAM" id="Phobius"/>
    </source>
</evidence>
<feature type="transmembrane region" description="Helical" evidence="6">
    <location>
        <begin position="336"/>
        <end position="357"/>
    </location>
</feature>
<organism evidence="8 9">
    <name type="scientific">Kuraishia capsulata CBS 1993</name>
    <dbReference type="NCBI Taxonomy" id="1382522"/>
    <lineage>
        <taxon>Eukaryota</taxon>
        <taxon>Fungi</taxon>
        <taxon>Dikarya</taxon>
        <taxon>Ascomycota</taxon>
        <taxon>Saccharomycotina</taxon>
        <taxon>Pichiomycetes</taxon>
        <taxon>Pichiales</taxon>
        <taxon>Pichiaceae</taxon>
        <taxon>Kuraishia</taxon>
    </lineage>
</organism>
<feature type="compositionally biased region" description="Basic and acidic residues" evidence="5">
    <location>
        <begin position="145"/>
        <end position="161"/>
    </location>
</feature>
<evidence type="ECO:0000256" key="5">
    <source>
        <dbReference type="SAM" id="MobiDB-lite"/>
    </source>
</evidence>
<dbReference type="AlphaFoldDB" id="W6MGB3"/>
<evidence type="ECO:0000313" key="9">
    <source>
        <dbReference type="Proteomes" id="UP000019384"/>
    </source>
</evidence>
<feature type="compositionally biased region" description="Polar residues" evidence="5">
    <location>
        <begin position="43"/>
        <end position="60"/>
    </location>
</feature>
<keyword evidence="4 6" id="KW-0472">Membrane</keyword>
<dbReference type="PANTHER" id="PTHR23502:SF60">
    <property type="entry name" value="MAJOR FACILITATOR SUPERFAMILY (MFS) PROFILE DOMAIN-CONTAINING PROTEIN-RELATED"/>
    <property type="match status" value="1"/>
</dbReference>
<dbReference type="GeneID" id="34517908"/>
<feature type="compositionally biased region" description="Polar residues" evidence="5">
    <location>
        <begin position="135"/>
        <end position="144"/>
    </location>
</feature>
<dbReference type="FunFam" id="1.20.1250.20:FF:000011">
    <property type="entry name" value="MFS multidrug transporter, putative"/>
    <property type="match status" value="1"/>
</dbReference>
<dbReference type="InterPro" id="IPR011701">
    <property type="entry name" value="MFS"/>
</dbReference>
<feature type="transmembrane region" description="Helical" evidence="6">
    <location>
        <begin position="245"/>
        <end position="265"/>
    </location>
</feature>
<dbReference type="Proteomes" id="UP000019384">
    <property type="component" value="Unassembled WGS sequence"/>
</dbReference>
<feature type="transmembrane region" description="Helical" evidence="6">
    <location>
        <begin position="363"/>
        <end position="385"/>
    </location>
</feature>
<feature type="domain" description="Major facilitator superfamily (MFS) profile" evidence="7">
    <location>
        <begin position="210"/>
        <end position="642"/>
    </location>
</feature>
<reference evidence="8" key="2">
    <citation type="submission" date="2014-02" db="EMBL/GenBank/DDBJ databases">
        <title>Complete DNA sequence of /Kuraishia capsulata/ illustrates novel genomic features among budding yeasts (/Saccharomycotina/).</title>
        <authorList>
            <person name="Morales L."/>
            <person name="Noel B."/>
            <person name="Porcel B."/>
            <person name="Marcet-Houben M."/>
            <person name="Hullo M-F."/>
            <person name="Sacerdot C."/>
            <person name="Tekaia F."/>
            <person name="Leh-Louis V."/>
            <person name="Despons L."/>
            <person name="Khanna V."/>
            <person name="Aury J-M."/>
            <person name="Barbe V."/>
            <person name="Couloux A."/>
            <person name="Labadie K."/>
            <person name="Pelletier E."/>
            <person name="Souciet J-L."/>
            <person name="Boekhout T."/>
            <person name="Gabaldon T."/>
            <person name="Wincker P."/>
            <person name="Dujon B."/>
        </authorList>
    </citation>
    <scope>NUCLEOTIDE SEQUENCE</scope>
    <source>
        <strain evidence="8">CBS 1993</strain>
    </source>
</reference>
<feature type="transmembrane region" description="Helical" evidence="6">
    <location>
        <begin position="442"/>
        <end position="461"/>
    </location>
</feature>
<feature type="region of interest" description="Disordered" evidence="5">
    <location>
        <begin position="123"/>
        <end position="162"/>
    </location>
</feature>
<sequence length="679" mass="74453">MSGRDVDPTYTPGSASLSSSVEAIEDPGVSTPQALESHKYTGSRRSSSLHSGQRMSSSASGRFGLERILTGVSQRSGTSVVSGDSMASRGLSVKDIYGDMDNDDIQLQRTRTVNTILTTLSHRASEREKTAQRVMESNTPSDVETSAHDSDEEAPEAKSFEYPEQVPENVMAVKGYGAEFSNVDPELVTWDGPDDPAFPRNWSRPRKWISTLIVSVYTFVSPVSSSMLSPGMSAIAKDFNITNPALQSLVVSIFILAWAITPLALAPFSEMFGRKLVLTVSIICLFAFNLGCSFSQNTAQMIILRFFAGCSGAAPLSIGAGVLGDLWDDKERNFAMAFYSIGPTFGPVFGPVVAGFIVENCGWRWIFWVLCILNGSVAITGLLFYQETYSPTLLRDKAKKLRKATGNPNLKTIYDIADGSTTTEKILVNVARPVKLLCTNPVIIGLGAFQAFVYGMMYLMITTFPKVWGTVYGFNKGISGLMYMSMGVGFAIGIVVWTWAVSYFYVKLKAKNGGVAEPEFRLPTLIFAGLGCPIGLFWYGWSAQHHIHWIMPAIGAAIFAFHLIVVFQAIQNYLIDMNPRFAASSAAAAATYRSCFGFAFPLFASYMFNALGYGWGNTLFAFIGLGLGIPFPLFMLKYGQKLRKWANARMDLEQARRDQVYLARLQAQNVKEGETHVKS</sequence>
<dbReference type="InterPro" id="IPR020846">
    <property type="entry name" value="MFS_dom"/>
</dbReference>
<dbReference type="GO" id="GO:0140115">
    <property type="term" value="P:export across plasma membrane"/>
    <property type="evidence" value="ECO:0007669"/>
    <property type="project" value="UniProtKB-ARBA"/>
</dbReference>
<evidence type="ECO:0000256" key="4">
    <source>
        <dbReference type="ARBA" id="ARBA00023136"/>
    </source>
</evidence>
<dbReference type="GO" id="GO:0016020">
    <property type="term" value="C:membrane"/>
    <property type="evidence" value="ECO:0007669"/>
    <property type="project" value="UniProtKB-SubCell"/>
</dbReference>
<dbReference type="InterPro" id="IPR005829">
    <property type="entry name" value="Sugar_transporter_CS"/>
</dbReference>
<reference evidence="8" key="1">
    <citation type="submission" date="2013-12" db="EMBL/GenBank/DDBJ databases">
        <authorList>
            <person name="Genoscope - CEA"/>
        </authorList>
    </citation>
    <scope>NUCLEOTIDE SEQUENCE</scope>
    <source>
        <strain evidence="8">CBS 1993</strain>
    </source>
</reference>
<evidence type="ECO:0000256" key="1">
    <source>
        <dbReference type="ARBA" id="ARBA00004141"/>
    </source>
</evidence>
<evidence type="ECO:0000256" key="2">
    <source>
        <dbReference type="ARBA" id="ARBA00022692"/>
    </source>
</evidence>
<dbReference type="GO" id="GO:0042908">
    <property type="term" value="P:xenobiotic transport"/>
    <property type="evidence" value="ECO:0007669"/>
    <property type="project" value="UniProtKB-ARBA"/>
</dbReference>
<protein>
    <recommendedName>
        <fullName evidence="7">Major facilitator superfamily (MFS) profile domain-containing protein</fullName>
    </recommendedName>
</protein>
<evidence type="ECO:0000259" key="7">
    <source>
        <dbReference type="PROSITE" id="PS50850"/>
    </source>
</evidence>
<gene>
    <name evidence="8" type="ORF">KUCA_T00000466001</name>
</gene>
<dbReference type="InterPro" id="IPR036259">
    <property type="entry name" value="MFS_trans_sf"/>
</dbReference>
<accession>W6MGB3</accession>
<dbReference type="CDD" id="cd17323">
    <property type="entry name" value="MFS_Tpo1_MDR_like"/>
    <property type="match status" value="1"/>
</dbReference>
<feature type="region of interest" description="Disordered" evidence="5">
    <location>
        <begin position="1"/>
        <end position="62"/>
    </location>
</feature>
<proteinExistence type="predicted"/>
<dbReference type="HOGENOM" id="CLU_008455_1_3_1"/>
<name>W6MGB3_9ASCO</name>
<dbReference type="RefSeq" id="XP_022456520.1">
    <property type="nucleotide sequence ID" value="XM_022605009.1"/>
</dbReference>
<feature type="transmembrane region" description="Helical" evidence="6">
    <location>
        <begin position="590"/>
        <end position="608"/>
    </location>
</feature>
<dbReference type="SUPFAM" id="SSF103473">
    <property type="entry name" value="MFS general substrate transporter"/>
    <property type="match status" value="1"/>
</dbReference>
<dbReference type="OrthoDB" id="3936150at2759"/>
<keyword evidence="2 6" id="KW-0812">Transmembrane</keyword>
<dbReference type="STRING" id="1382522.W6MGB3"/>
<dbReference type="PROSITE" id="PS00216">
    <property type="entry name" value="SUGAR_TRANSPORT_1"/>
    <property type="match status" value="1"/>
</dbReference>
<dbReference type="PANTHER" id="PTHR23502">
    <property type="entry name" value="MAJOR FACILITATOR SUPERFAMILY"/>
    <property type="match status" value="1"/>
</dbReference>
<keyword evidence="9" id="KW-1185">Reference proteome</keyword>
<dbReference type="Pfam" id="PF07690">
    <property type="entry name" value="MFS_1"/>
    <property type="match status" value="1"/>
</dbReference>
<comment type="subcellular location">
    <subcellularLocation>
        <location evidence="1">Membrane</location>
        <topology evidence="1">Multi-pass membrane protein</topology>
    </subcellularLocation>
</comment>
<keyword evidence="3 6" id="KW-1133">Transmembrane helix</keyword>
<feature type="transmembrane region" description="Helical" evidence="6">
    <location>
        <begin position="277"/>
        <end position="296"/>
    </location>
</feature>
<dbReference type="GO" id="GO:0022857">
    <property type="term" value="F:transmembrane transporter activity"/>
    <property type="evidence" value="ECO:0007669"/>
    <property type="project" value="InterPro"/>
</dbReference>
<feature type="transmembrane region" description="Helical" evidence="6">
    <location>
        <begin position="481"/>
        <end position="501"/>
    </location>
</feature>
<feature type="transmembrane region" description="Helical" evidence="6">
    <location>
        <begin position="302"/>
        <end position="324"/>
    </location>
</feature>
<feature type="transmembrane region" description="Helical" evidence="6">
    <location>
        <begin position="522"/>
        <end position="541"/>
    </location>
</feature>
<evidence type="ECO:0000313" key="8">
    <source>
        <dbReference type="EMBL" id="CDK24503.1"/>
    </source>
</evidence>
<feature type="transmembrane region" description="Helical" evidence="6">
    <location>
        <begin position="547"/>
        <end position="570"/>
    </location>
</feature>
<evidence type="ECO:0000256" key="3">
    <source>
        <dbReference type="ARBA" id="ARBA00022989"/>
    </source>
</evidence>
<dbReference type="PROSITE" id="PS50850">
    <property type="entry name" value="MFS"/>
    <property type="match status" value="1"/>
</dbReference>
<feature type="transmembrane region" description="Helical" evidence="6">
    <location>
        <begin position="614"/>
        <end position="636"/>
    </location>
</feature>
<dbReference type="EMBL" id="HG793125">
    <property type="protein sequence ID" value="CDK24503.1"/>
    <property type="molecule type" value="Genomic_DNA"/>
</dbReference>
<feature type="compositionally biased region" description="Polar residues" evidence="5">
    <location>
        <begin position="11"/>
        <end position="21"/>
    </location>
</feature>